<dbReference type="Proteomes" id="UP001589795">
    <property type="component" value="Unassembled WGS sequence"/>
</dbReference>
<evidence type="ECO:0000313" key="2">
    <source>
        <dbReference type="EMBL" id="MFC0202139.1"/>
    </source>
</evidence>
<evidence type="ECO:0000256" key="1">
    <source>
        <dbReference type="SAM" id="MobiDB-lite"/>
    </source>
</evidence>
<protein>
    <submittedName>
        <fullName evidence="2">DUF2934 domain-containing protein</fullName>
    </submittedName>
</protein>
<organism evidence="2 3">
    <name type="scientific">Paracoccus rhizosphaerae</name>
    <dbReference type="NCBI Taxonomy" id="1133347"/>
    <lineage>
        <taxon>Bacteria</taxon>
        <taxon>Pseudomonadati</taxon>
        <taxon>Pseudomonadota</taxon>
        <taxon>Alphaproteobacteria</taxon>
        <taxon>Rhodobacterales</taxon>
        <taxon>Paracoccaceae</taxon>
        <taxon>Paracoccus</taxon>
    </lineage>
</organism>
<feature type="compositionally biased region" description="Basic residues" evidence="1">
    <location>
        <begin position="112"/>
        <end position="123"/>
    </location>
</feature>
<dbReference type="EMBL" id="JBHLWQ010000172">
    <property type="protein sequence ID" value="MFC0202139.1"/>
    <property type="molecule type" value="Genomic_DNA"/>
</dbReference>
<reference evidence="2 3" key="1">
    <citation type="submission" date="2024-09" db="EMBL/GenBank/DDBJ databases">
        <authorList>
            <person name="Sun Q."/>
            <person name="Mori K."/>
        </authorList>
    </citation>
    <scope>NUCLEOTIDE SEQUENCE [LARGE SCALE GENOMIC DNA]</scope>
    <source>
        <strain evidence="2 3">CCM 7904</strain>
    </source>
</reference>
<evidence type="ECO:0000313" key="3">
    <source>
        <dbReference type="Proteomes" id="UP001589795"/>
    </source>
</evidence>
<comment type="caution">
    <text evidence="2">The sequence shown here is derived from an EMBL/GenBank/DDBJ whole genome shotgun (WGS) entry which is preliminary data.</text>
</comment>
<dbReference type="Pfam" id="PF11154">
    <property type="entry name" value="DUF2934"/>
    <property type="match status" value="1"/>
</dbReference>
<feature type="region of interest" description="Disordered" evidence="1">
    <location>
        <begin position="53"/>
        <end position="143"/>
    </location>
</feature>
<dbReference type="InterPro" id="IPR021327">
    <property type="entry name" value="DUF2934"/>
</dbReference>
<feature type="compositionally biased region" description="Basic and acidic residues" evidence="1">
    <location>
        <begin position="79"/>
        <end position="89"/>
    </location>
</feature>
<accession>A0ABV6CN03</accession>
<feature type="compositionally biased region" description="Basic residues" evidence="1">
    <location>
        <begin position="133"/>
        <end position="143"/>
    </location>
</feature>
<dbReference type="RefSeq" id="WP_265507488.1">
    <property type="nucleotide sequence ID" value="NZ_JAOTBE010000033.1"/>
</dbReference>
<keyword evidence="3" id="KW-1185">Reference proteome</keyword>
<sequence>MDRNERIRARAHEIWESEGRPEGRESEHWMRAEAEISDEEVAEGPQGAVTLRDAGADVDGTEVSPEEAGVTSIDNPVETDDRIAAERSDMASGDLDATPPVDNDTAAEAAAPKKRTRATKPRAAKPAADKPAAKPRAKRTPKE</sequence>
<name>A0ABV6CN03_9RHOB</name>
<gene>
    <name evidence="2" type="ORF">ACFFIZ_17960</name>
</gene>
<proteinExistence type="predicted"/>